<dbReference type="STRING" id="69004.A0A182QIK5"/>
<dbReference type="EMBL" id="AXCN02002449">
    <property type="status" value="NOT_ANNOTATED_CDS"/>
    <property type="molecule type" value="Genomic_DNA"/>
</dbReference>
<proteinExistence type="inferred from homology"/>
<feature type="compositionally biased region" description="Acidic residues" evidence="5">
    <location>
        <begin position="307"/>
        <end position="327"/>
    </location>
</feature>
<evidence type="ECO:0000256" key="2">
    <source>
        <dbReference type="ARBA" id="ARBA00022574"/>
    </source>
</evidence>
<evidence type="ECO:0000313" key="6">
    <source>
        <dbReference type="EnsemblMetazoa" id="AFAF010922-PA"/>
    </source>
</evidence>
<dbReference type="InterPro" id="IPR036322">
    <property type="entry name" value="WD40_repeat_dom_sf"/>
</dbReference>
<dbReference type="EnsemblMetazoa" id="AFAF010922-RA">
    <property type="protein sequence ID" value="AFAF010922-PA"/>
    <property type="gene ID" value="AFAF010922"/>
</dbReference>
<dbReference type="VEuPathDB" id="VectorBase:AFAF010922"/>
<dbReference type="PROSITE" id="PS50294">
    <property type="entry name" value="WD_REPEATS_REGION"/>
    <property type="match status" value="1"/>
</dbReference>
<protein>
    <submittedName>
        <fullName evidence="6">Uncharacterized protein</fullName>
    </submittedName>
</protein>
<dbReference type="InterPro" id="IPR001680">
    <property type="entry name" value="WD40_rpt"/>
</dbReference>
<dbReference type="SMART" id="SM00320">
    <property type="entry name" value="WD40"/>
    <property type="match status" value="4"/>
</dbReference>
<reference evidence="7" key="1">
    <citation type="submission" date="2014-01" db="EMBL/GenBank/DDBJ databases">
        <title>The Genome Sequence of Anopheles farauti FAR1 (V2).</title>
        <authorList>
            <consortium name="The Broad Institute Genomics Platform"/>
            <person name="Neafsey D.E."/>
            <person name="Besansky N."/>
            <person name="Howell P."/>
            <person name="Walton C."/>
            <person name="Young S.K."/>
            <person name="Zeng Q."/>
            <person name="Gargeya S."/>
            <person name="Fitzgerald M."/>
            <person name="Haas B."/>
            <person name="Abouelleil A."/>
            <person name="Allen A.W."/>
            <person name="Alvarado L."/>
            <person name="Arachchi H.M."/>
            <person name="Berlin A.M."/>
            <person name="Chapman S.B."/>
            <person name="Gainer-Dewar J."/>
            <person name="Goldberg J."/>
            <person name="Griggs A."/>
            <person name="Gujja S."/>
            <person name="Hansen M."/>
            <person name="Howarth C."/>
            <person name="Imamovic A."/>
            <person name="Ireland A."/>
            <person name="Larimer J."/>
            <person name="McCowan C."/>
            <person name="Murphy C."/>
            <person name="Pearson M."/>
            <person name="Poon T.W."/>
            <person name="Priest M."/>
            <person name="Roberts A."/>
            <person name="Saif S."/>
            <person name="Shea T."/>
            <person name="Sisk P."/>
            <person name="Sykes S."/>
            <person name="Wortman J."/>
            <person name="Nusbaum C."/>
            <person name="Birren B."/>
        </authorList>
    </citation>
    <scope>NUCLEOTIDE SEQUENCE [LARGE SCALE GENOMIC DNA]</scope>
    <source>
        <strain evidence="7">FAR1</strain>
    </source>
</reference>
<feature type="repeat" description="WD" evidence="4">
    <location>
        <begin position="132"/>
        <end position="167"/>
    </location>
</feature>
<dbReference type="SUPFAM" id="SSF50978">
    <property type="entry name" value="WD40 repeat-like"/>
    <property type="match status" value="1"/>
</dbReference>
<dbReference type="Pfam" id="PF00400">
    <property type="entry name" value="WD40"/>
    <property type="match status" value="2"/>
</dbReference>
<feature type="repeat" description="WD" evidence="4">
    <location>
        <begin position="90"/>
        <end position="130"/>
    </location>
</feature>
<sequence length="511" mass="57160">MSLHEWYRRRERGLPPRLGDTDMIHRTIFRSLQPTEHRYAQPCPAGPGQERGAICNLEFSPDGTMLTAACEQKSIVLLDPLTERQICVVNNAHDGSVNCIRYVDNRTFASCSDDTTVALWDSRNLSTKLRTLNGHSGWVKNIEYSKQDGILLSSGLDGLVYGWELKNSTEQGCTYQRLLYMPGLMRCRLAPDESRLVLCTSSGYLMLVHDLNLSTIAGDLVNVRPTIHRLNLMRKQRNPATVGHRRKRNRIEIVTDFPPGDSAEMISALTIHPQGWCALSRNKSYDEQTEWSVVHDIQGGAEHDDSSSEEESEEPEKEDEFESEEEPDLHQAGAHSTGKILVSHESQTDVQPPEATWCSEVRQRNVINNVFPGHSGAACPSLRRAAGDDTFTKADAPRARAPSARLLYYIQESSNVEGYIREACFSPDGRVICSPHDASGIRLLAFNEQCNELRYARNGRGCDGQPEVLRDLQYKACHPHVVISSQFSPRIPLLVAGCLLGNIIWNLPVLS</sequence>
<dbReference type="FunFam" id="2.130.10.10:FF:000661">
    <property type="entry name" value="Uncharacterized protein, isoform A"/>
    <property type="match status" value="1"/>
</dbReference>
<dbReference type="Gene3D" id="2.130.10.10">
    <property type="entry name" value="YVTN repeat-like/Quinoprotein amine dehydrogenase"/>
    <property type="match status" value="1"/>
</dbReference>
<dbReference type="PROSITE" id="PS50082">
    <property type="entry name" value="WD_REPEATS_2"/>
    <property type="match status" value="2"/>
</dbReference>
<organism evidence="6 7">
    <name type="scientific">Anopheles farauti</name>
    <dbReference type="NCBI Taxonomy" id="69004"/>
    <lineage>
        <taxon>Eukaryota</taxon>
        <taxon>Metazoa</taxon>
        <taxon>Ecdysozoa</taxon>
        <taxon>Arthropoda</taxon>
        <taxon>Hexapoda</taxon>
        <taxon>Insecta</taxon>
        <taxon>Pterygota</taxon>
        <taxon>Neoptera</taxon>
        <taxon>Endopterygota</taxon>
        <taxon>Diptera</taxon>
        <taxon>Nematocera</taxon>
        <taxon>Culicoidea</taxon>
        <taxon>Culicidae</taxon>
        <taxon>Anophelinae</taxon>
        <taxon>Anopheles</taxon>
    </lineage>
</organism>
<keyword evidence="3" id="KW-0677">Repeat</keyword>
<dbReference type="AlphaFoldDB" id="A0A182QIK5"/>
<keyword evidence="2 4" id="KW-0853">WD repeat</keyword>
<name>A0A182QIK5_9DIPT</name>
<accession>A0A182QIK5</accession>
<keyword evidence="7" id="KW-1185">Reference proteome</keyword>
<dbReference type="InterPro" id="IPR039085">
    <property type="entry name" value="DCA10"/>
</dbReference>
<evidence type="ECO:0000256" key="3">
    <source>
        <dbReference type="ARBA" id="ARBA00022737"/>
    </source>
</evidence>
<evidence type="ECO:0000313" key="7">
    <source>
        <dbReference type="Proteomes" id="UP000075886"/>
    </source>
</evidence>
<evidence type="ECO:0000256" key="1">
    <source>
        <dbReference type="ARBA" id="ARBA00005903"/>
    </source>
</evidence>
<dbReference type="PANTHER" id="PTHR14588:SF2">
    <property type="entry name" value="DDB1- AND CUL4-ASSOCIATED FACTOR 10"/>
    <property type="match status" value="1"/>
</dbReference>
<dbReference type="PANTHER" id="PTHR14588">
    <property type="entry name" value="DDB1- AND CUL4-ASSOCIATED FACTOR 10"/>
    <property type="match status" value="1"/>
</dbReference>
<dbReference type="GO" id="GO:0080008">
    <property type="term" value="C:Cul4-RING E3 ubiquitin ligase complex"/>
    <property type="evidence" value="ECO:0007669"/>
    <property type="project" value="TreeGrafter"/>
</dbReference>
<dbReference type="Proteomes" id="UP000075886">
    <property type="component" value="Unassembled WGS sequence"/>
</dbReference>
<dbReference type="PROSITE" id="PS00678">
    <property type="entry name" value="WD_REPEATS_1"/>
    <property type="match status" value="1"/>
</dbReference>
<evidence type="ECO:0000256" key="4">
    <source>
        <dbReference type="PROSITE-ProRule" id="PRU00221"/>
    </source>
</evidence>
<evidence type="ECO:0000256" key="5">
    <source>
        <dbReference type="SAM" id="MobiDB-lite"/>
    </source>
</evidence>
<comment type="similarity">
    <text evidence="1">Belongs to the WD repeat DCAF10 family.</text>
</comment>
<feature type="region of interest" description="Disordered" evidence="5">
    <location>
        <begin position="300"/>
        <end position="334"/>
    </location>
</feature>
<reference evidence="6" key="2">
    <citation type="submission" date="2020-05" db="UniProtKB">
        <authorList>
            <consortium name="EnsemblMetazoa"/>
        </authorList>
    </citation>
    <scope>IDENTIFICATION</scope>
    <source>
        <strain evidence="6">FAR1</strain>
    </source>
</reference>
<dbReference type="InterPro" id="IPR015943">
    <property type="entry name" value="WD40/YVTN_repeat-like_dom_sf"/>
</dbReference>
<dbReference type="InterPro" id="IPR019775">
    <property type="entry name" value="WD40_repeat_CS"/>
</dbReference>